<dbReference type="GO" id="GO:0007623">
    <property type="term" value="P:circadian rhythm"/>
    <property type="evidence" value="ECO:0007669"/>
    <property type="project" value="UniProtKB-ARBA"/>
</dbReference>
<dbReference type="PANTHER" id="PTHR11008">
    <property type="entry name" value="PROTEIN TAKEOUT-LIKE PROTEIN"/>
    <property type="match status" value="1"/>
</dbReference>
<evidence type="ECO:0000313" key="6">
    <source>
        <dbReference type="Proteomes" id="UP001153954"/>
    </source>
</evidence>
<evidence type="ECO:0000313" key="5">
    <source>
        <dbReference type="EMBL" id="CAH2084603.1"/>
    </source>
</evidence>
<protein>
    <submittedName>
        <fullName evidence="5">Uncharacterized protein</fullName>
    </submittedName>
</protein>
<feature type="chain" id="PRO_5043930850" evidence="4">
    <location>
        <begin position="22"/>
        <end position="241"/>
    </location>
</feature>
<dbReference type="InterPro" id="IPR010562">
    <property type="entry name" value="Haemolymph_juvenile_hormone-bd"/>
</dbReference>
<sequence length="241" mass="27477">MFKVDRFLICYLSYCVLQSSASDVDVSFIKPCKADDNACMTSSLQAAIPYFAAGIPKLNLKTVDPLYIDTINSDSSNLKLTFKNIKVMDISKAKVTIFERDAVKQTLKFSLETPVSLNGLYELNGKILILNAFGIGEFETHTNKLLINYDMKYEIIDKDGNKYLKITTVNYTYDIVEKLHIKLHNLFGGDKTLAEPVNNLLNKNWKDVVVEFGPIINKIIHEYVNFIKKIFLVVPRNKFEI</sequence>
<dbReference type="AlphaFoldDB" id="A0AAU9TER1"/>
<gene>
    <name evidence="5" type="ORF">EEDITHA_LOCUS1157</name>
</gene>
<reference evidence="5" key="1">
    <citation type="submission" date="2022-03" db="EMBL/GenBank/DDBJ databases">
        <authorList>
            <person name="Tunstrom K."/>
        </authorList>
    </citation>
    <scope>NUCLEOTIDE SEQUENCE</scope>
</reference>
<dbReference type="PANTHER" id="PTHR11008:SF41">
    <property type="entry name" value="RE70318P"/>
    <property type="match status" value="1"/>
</dbReference>
<dbReference type="Pfam" id="PF06585">
    <property type="entry name" value="JHBP"/>
    <property type="match status" value="1"/>
</dbReference>
<dbReference type="GO" id="GO:0005615">
    <property type="term" value="C:extracellular space"/>
    <property type="evidence" value="ECO:0007669"/>
    <property type="project" value="TreeGrafter"/>
</dbReference>
<dbReference type="SMART" id="SM00700">
    <property type="entry name" value="JHBP"/>
    <property type="match status" value="1"/>
</dbReference>
<comment type="caution">
    <text evidence="5">The sequence shown here is derived from an EMBL/GenBank/DDBJ whole genome shotgun (WGS) entry which is preliminary data.</text>
</comment>
<dbReference type="Gene3D" id="3.15.10.30">
    <property type="entry name" value="Haemolymph juvenile hormone binding protein"/>
    <property type="match status" value="1"/>
</dbReference>
<dbReference type="FunFam" id="3.15.10.30:FF:000001">
    <property type="entry name" value="Takeout-like protein 1"/>
    <property type="match status" value="1"/>
</dbReference>
<organism evidence="5 6">
    <name type="scientific">Euphydryas editha</name>
    <name type="common">Edith's checkerspot</name>
    <dbReference type="NCBI Taxonomy" id="104508"/>
    <lineage>
        <taxon>Eukaryota</taxon>
        <taxon>Metazoa</taxon>
        <taxon>Ecdysozoa</taxon>
        <taxon>Arthropoda</taxon>
        <taxon>Hexapoda</taxon>
        <taxon>Insecta</taxon>
        <taxon>Pterygota</taxon>
        <taxon>Neoptera</taxon>
        <taxon>Endopterygota</taxon>
        <taxon>Lepidoptera</taxon>
        <taxon>Glossata</taxon>
        <taxon>Ditrysia</taxon>
        <taxon>Papilionoidea</taxon>
        <taxon>Nymphalidae</taxon>
        <taxon>Nymphalinae</taxon>
        <taxon>Euphydryas</taxon>
    </lineage>
</organism>
<dbReference type="EMBL" id="CAKOGL010000003">
    <property type="protein sequence ID" value="CAH2084603.1"/>
    <property type="molecule type" value="Genomic_DNA"/>
</dbReference>
<accession>A0AAU9TER1</accession>
<dbReference type="Proteomes" id="UP001153954">
    <property type="component" value="Unassembled WGS sequence"/>
</dbReference>
<name>A0AAU9TER1_EUPED</name>
<proteinExistence type="inferred from homology"/>
<keyword evidence="1 4" id="KW-0732">Signal</keyword>
<evidence type="ECO:0000256" key="1">
    <source>
        <dbReference type="ARBA" id="ARBA00022729"/>
    </source>
</evidence>
<keyword evidence="6" id="KW-1185">Reference proteome</keyword>
<evidence type="ECO:0000256" key="3">
    <source>
        <dbReference type="ARBA" id="ARBA00060902"/>
    </source>
</evidence>
<comment type="similarity">
    <text evidence="3">Belongs to the TO family.</text>
</comment>
<dbReference type="InterPro" id="IPR038606">
    <property type="entry name" value="To_sf"/>
</dbReference>
<evidence type="ECO:0000256" key="2">
    <source>
        <dbReference type="ARBA" id="ARBA00023108"/>
    </source>
</evidence>
<feature type="signal peptide" evidence="4">
    <location>
        <begin position="1"/>
        <end position="21"/>
    </location>
</feature>
<keyword evidence="2" id="KW-0090">Biological rhythms</keyword>
<evidence type="ECO:0000256" key="4">
    <source>
        <dbReference type="SAM" id="SignalP"/>
    </source>
</evidence>